<evidence type="ECO:0000256" key="1">
    <source>
        <dbReference type="ARBA" id="ARBA00022514"/>
    </source>
</evidence>
<evidence type="ECO:0000313" key="3">
    <source>
        <dbReference type="Ensembl" id="ENSPCEP00000006706.1"/>
    </source>
</evidence>
<dbReference type="AlphaFoldDB" id="A0A8C8RLJ8"/>
<protein>
    <recommendedName>
        <fullName evidence="2">Chemokine interleukin-8-like domain-containing protein</fullName>
    </recommendedName>
</protein>
<sequence length="100" mass="11018">METNRSSFSVLSIAGLPLESLLPNQRCRCRKQSPDVIPAGKISSIEVIPRGIQCRRKEIITLHPYNPPQQRVGQGLGTKFQSNAVSKCVSSESGDVFKHL</sequence>
<keyword evidence="4" id="KW-1185">Reference proteome</keyword>
<dbReference type="GO" id="GO:0006955">
    <property type="term" value="P:immune response"/>
    <property type="evidence" value="ECO:0007669"/>
    <property type="project" value="InterPro"/>
</dbReference>
<dbReference type="GO" id="GO:0008009">
    <property type="term" value="F:chemokine activity"/>
    <property type="evidence" value="ECO:0007669"/>
    <property type="project" value="InterPro"/>
</dbReference>
<evidence type="ECO:0000259" key="2">
    <source>
        <dbReference type="Pfam" id="PF00048"/>
    </source>
</evidence>
<reference evidence="3" key="2">
    <citation type="submission" date="2025-09" db="UniProtKB">
        <authorList>
            <consortium name="Ensembl"/>
        </authorList>
    </citation>
    <scope>IDENTIFICATION</scope>
</reference>
<name>A0A8C8RLJ8_9SAUR</name>
<dbReference type="Gene3D" id="2.40.50.40">
    <property type="match status" value="1"/>
</dbReference>
<keyword evidence="1" id="KW-0202">Cytokine</keyword>
<accession>A0A8C8RLJ8</accession>
<dbReference type="InterPro" id="IPR036048">
    <property type="entry name" value="Interleukin_8-like_sf"/>
</dbReference>
<dbReference type="SUPFAM" id="SSF54117">
    <property type="entry name" value="Interleukin 8-like chemokines"/>
    <property type="match status" value="1"/>
</dbReference>
<dbReference type="Ensembl" id="ENSPCET00000006946.1">
    <property type="protein sequence ID" value="ENSPCEP00000006706.1"/>
    <property type="gene ID" value="ENSPCEG00000005408.1"/>
</dbReference>
<dbReference type="Proteomes" id="UP000694393">
    <property type="component" value="Unplaced"/>
</dbReference>
<feature type="domain" description="Chemokine interleukin-8-like" evidence="2">
    <location>
        <begin position="26"/>
        <end position="63"/>
    </location>
</feature>
<organism evidence="3 4">
    <name type="scientific">Pelusios castaneus</name>
    <name type="common">West African mud turtle</name>
    <dbReference type="NCBI Taxonomy" id="367368"/>
    <lineage>
        <taxon>Eukaryota</taxon>
        <taxon>Metazoa</taxon>
        <taxon>Chordata</taxon>
        <taxon>Craniata</taxon>
        <taxon>Vertebrata</taxon>
        <taxon>Euteleostomi</taxon>
        <taxon>Archelosauria</taxon>
        <taxon>Testudinata</taxon>
        <taxon>Testudines</taxon>
        <taxon>Pleurodira</taxon>
        <taxon>Pelomedusidae</taxon>
        <taxon>Pelusios</taxon>
    </lineage>
</organism>
<dbReference type="GO" id="GO:0005615">
    <property type="term" value="C:extracellular space"/>
    <property type="evidence" value="ECO:0007669"/>
    <property type="project" value="UniProtKB-KW"/>
</dbReference>
<dbReference type="InterPro" id="IPR001811">
    <property type="entry name" value="Chemokine_IL8-like_dom"/>
</dbReference>
<proteinExistence type="predicted"/>
<reference evidence="3" key="1">
    <citation type="submission" date="2025-08" db="UniProtKB">
        <authorList>
            <consortium name="Ensembl"/>
        </authorList>
    </citation>
    <scope>IDENTIFICATION</scope>
</reference>
<evidence type="ECO:0000313" key="4">
    <source>
        <dbReference type="Proteomes" id="UP000694393"/>
    </source>
</evidence>
<dbReference type="Pfam" id="PF00048">
    <property type="entry name" value="IL8"/>
    <property type="match status" value="1"/>
</dbReference>